<keyword evidence="3" id="KW-1185">Reference proteome</keyword>
<gene>
    <name evidence="2" type="ORF">P691DRAFT_788402</name>
</gene>
<evidence type="ECO:0000313" key="2">
    <source>
        <dbReference type="EMBL" id="KAF9443165.1"/>
    </source>
</evidence>
<name>A0A9P5X4P4_9AGAR</name>
<comment type="caution">
    <text evidence="2">The sequence shown here is derived from an EMBL/GenBank/DDBJ whole genome shotgun (WGS) entry which is preliminary data.</text>
</comment>
<feature type="signal peptide" evidence="1">
    <location>
        <begin position="1"/>
        <end position="25"/>
    </location>
</feature>
<keyword evidence="1" id="KW-0732">Signal</keyword>
<dbReference type="EMBL" id="MU151511">
    <property type="protein sequence ID" value="KAF9443165.1"/>
    <property type="molecule type" value="Genomic_DNA"/>
</dbReference>
<reference evidence="2" key="1">
    <citation type="submission" date="2020-11" db="EMBL/GenBank/DDBJ databases">
        <authorList>
            <consortium name="DOE Joint Genome Institute"/>
            <person name="Ahrendt S."/>
            <person name="Riley R."/>
            <person name="Andreopoulos W."/>
            <person name="Labutti K."/>
            <person name="Pangilinan J."/>
            <person name="Ruiz-Duenas F.J."/>
            <person name="Barrasa J.M."/>
            <person name="Sanchez-Garcia M."/>
            <person name="Camarero S."/>
            <person name="Miyauchi S."/>
            <person name="Serrano A."/>
            <person name="Linde D."/>
            <person name="Babiker R."/>
            <person name="Drula E."/>
            <person name="Ayuso-Fernandez I."/>
            <person name="Pacheco R."/>
            <person name="Padilla G."/>
            <person name="Ferreira P."/>
            <person name="Barriuso J."/>
            <person name="Kellner H."/>
            <person name="Castanera R."/>
            <person name="Alfaro M."/>
            <person name="Ramirez L."/>
            <person name="Pisabarro A.G."/>
            <person name="Kuo A."/>
            <person name="Tritt A."/>
            <person name="Lipzen A."/>
            <person name="He G."/>
            <person name="Yan M."/>
            <person name="Ng V."/>
            <person name="Cullen D."/>
            <person name="Martin F."/>
            <person name="Rosso M.-N."/>
            <person name="Henrissat B."/>
            <person name="Hibbett D."/>
            <person name="Martinez A.T."/>
            <person name="Grigoriev I.V."/>
        </authorList>
    </citation>
    <scope>NUCLEOTIDE SEQUENCE</scope>
    <source>
        <strain evidence="2">MF-IS2</strain>
    </source>
</reference>
<dbReference type="AlphaFoldDB" id="A0A9P5X4P4"/>
<evidence type="ECO:0008006" key="4">
    <source>
        <dbReference type="Google" id="ProtNLM"/>
    </source>
</evidence>
<dbReference type="Proteomes" id="UP000807342">
    <property type="component" value="Unassembled WGS sequence"/>
</dbReference>
<feature type="chain" id="PRO_5040329808" description="Ricin B lectin domain-containing protein" evidence="1">
    <location>
        <begin position="26"/>
        <end position="154"/>
    </location>
</feature>
<proteinExistence type="predicted"/>
<evidence type="ECO:0000256" key="1">
    <source>
        <dbReference type="SAM" id="SignalP"/>
    </source>
</evidence>
<evidence type="ECO:0000313" key="3">
    <source>
        <dbReference type="Proteomes" id="UP000807342"/>
    </source>
</evidence>
<organism evidence="2 3">
    <name type="scientific">Macrolepiota fuliginosa MF-IS2</name>
    <dbReference type="NCBI Taxonomy" id="1400762"/>
    <lineage>
        <taxon>Eukaryota</taxon>
        <taxon>Fungi</taxon>
        <taxon>Dikarya</taxon>
        <taxon>Basidiomycota</taxon>
        <taxon>Agaricomycotina</taxon>
        <taxon>Agaricomycetes</taxon>
        <taxon>Agaricomycetidae</taxon>
        <taxon>Agaricales</taxon>
        <taxon>Agaricineae</taxon>
        <taxon>Agaricaceae</taxon>
        <taxon>Macrolepiota</taxon>
    </lineage>
</organism>
<protein>
    <recommendedName>
        <fullName evidence="4">Ricin B lectin domain-containing protein</fullName>
    </recommendedName>
</protein>
<accession>A0A9P5X4P4</accession>
<sequence>MLPRAFTLATVTTILSLTDFSVCQSQNTWLIRSATGDQPYVRSNGISEPLTLAVDLSGNTSWDVHGTGPQSVVIRSLSEGGYAASKGPGKSVVEGERTETITFWNLTSLGRQHFKISHHENQFVGYWTIREGSDEIFLSPEGEGSQEWILSQLD</sequence>